<accession>A8RZ79</accession>
<comment type="caution">
    <text evidence="1">The sequence shown here is derived from an EMBL/GenBank/DDBJ whole genome shotgun (WGS) entry which is preliminary data.</text>
</comment>
<dbReference type="PaxDb" id="411902-CLOBOL_05349"/>
<evidence type="ECO:0000313" key="1">
    <source>
        <dbReference type="EMBL" id="EDP14806.1"/>
    </source>
</evidence>
<gene>
    <name evidence="1" type="ORF">CLOBOL_05349</name>
</gene>
<dbReference type="HOGENOM" id="CLU_2715218_0_0_9"/>
<name>A8RZ79_ENTBW</name>
<reference evidence="1 2" key="1">
    <citation type="submission" date="2007-08" db="EMBL/GenBank/DDBJ databases">
        <authorList>
            <person name="Fulton L."/>
            <person name="Clifton S."/>
            <person name="Fulton B."/>
            <person name="Xu J."/>
            <person name="Minx P."/>
            <person name="Pepin K.H."/>
            <person name="Johnson M."/>
            <person name="Thiruvilangam P."/>
            <person name="Bhonagiri V."/>
            <person name="Nash W.E."/>
            <person name="Mardis E.R."/>
            <person name="Wilson R.K."/>
        </authorList>
    </citation>
    <scope>NUCLEOTIDE SEQUENCE [LARGE SCALE GENOMIC DNA]</scope>
    <source>
        <strain evidence="2">ATCC BAA-613 / DSM 15670 / CCUG 46953 / JCM 12243 / WAL 16351</strain>
    </source>
</reference>
<dbReference type="EMBL" id="ABCC02000039">
    <property type="protein sequence ID" value="EDP14806.1"/>
    <property type="molecule type" value="Genomic_DNA"/>
</dbReference>
<protein>
    <submittedName>
        <fullName evidence="1">Uncharacterized protein</fullName>
    </submittedName>
</protein>
<reference evidence="1 2" key="2">
    <citation type="submission" date="2007-09" db="EMBL/GenBank/DDBJ databases">
        <title>Draft genome sequence of Clostridium bolteae (ATCC BAA-613).</title>
        <authorList>
            <person name="Sudarsanam P."/>
            <person name="Ley R."/>
            <person name="Guruge J."/>
            <person name="Turnbaugh P.J."/>
            <person name="Mahowald M."/>
            <person name="Liep D."/>
            <person name="Gordon J."/>
        </authorList>
    </citation>
    <scope>NUCLEOTIDE SEQUENCE [LARGE SCALE GENOMIC DNA]</scope>
    <source>
        <strain evidence="2">ATCC BAA-613 / DSM 15670 / CCUG 46953 / JCM 12243 / WAL 16351</strain>
    </source>
</reference>
<organism evidence="1 2">
    <name type="scientific">Enterocloster bolteae (strain ATCC BAA-613 / DSM 15670 / CCUG 46953 / JCM 12243 / WAL 16351)</name>
    <name type="common">Clostridium bolteae</name>
    <dbReference type="NCBI Taxonomy" id="411902"/>
    <lineage>
        <taxon>Bacteria</taxon>
        <taxon>Bacillati</taxon>
        <taxon>Bacillota</taxon>
        <taxon>Clostridia</taxon>
        <taxon>Lachnospirales</taxon>
        <taxon>Lachnospiraceae</taxon>
        <taxon>Enterocloster</taxon>
    </lineage>
</organism>
<dbReference type="Proteomes" id="UP000005396">
    <property type="component" value="Unassembled WGS sequence"/>
</dbReference>
<dbReference type="AlphaFoldDB" id="A8RZ79"/>
<sequence>MVIRSSFPGSLLVYCWFISDSLPIQYRYITCLLPVHCLFTSGTLPVYFRFIACSLPVYYRFTAGQLPDGSSA</sequence>
<evidence type="ECO:0000313" key="2">
    <source>
        <dbReference type="Proteomes" id="UP000005396"/>
    </source>
</evidence>
<proteinExistence type="predicted"/>